<evidence type="ECO:0000313" key="2">
    <source>
        <dbReference type="EMBL" id="GGN64380.1"/>
    </source>
</evidence>
<feature type="compositionally biased region" description="Basic residues" evidence="1">
    <location>
        <begin position="101"/>
        <end position="110"/>
    </location>
</feature>
<dbReference type="SUPFAM" id="SSF51395">
    <property type="entry name" value="FMN-linked oxidoreductases"/>
    <property type="match status" value="1"/>
</dbReference>
<evidence type="ECO:0000313" key="3">
    <source>
        <dbReference type="Proteomes" id="UP000600365"/>
    </source>
</evidence>
<dbReference type="Gene3D" id="3.20.20.70">
    <property type="entry name" value="Aldolase class I"/>
    <property type="match status" value="1"/>
</dbReference>
<dbReference type="AlphaFoldDB" id="A0A918D4R4"/>
<proteinExistence type="predicted"/>
<feature type="compositionally biased region" description="Gly residues" evidence="1">
    <location>
        <begin position="84"/>
        <end position="98"/>
    </location>
</feature>
<evidence type="ECO:0008006" key="4">
    <source>
        <dbReference type="Google" id="ProtNLM"/>
    </source>
</evidence>
<name>A0A918D4R4_9ACTN</name>
<dbReference type="Proteomes" id="UP000600365">
    <property type="component" value="Unassembled WGS sequence"/>
</dbReference>
<gene>
    <name evidence="2" type="ORF">GCM10011579_033710</name>
</gene>
<comment type="caution">
    <text evidence="2">The sequence shown here is derived from an EMBL/GenBank/DDBJ whole genome shotgun (WGS) entry which is preliminary data.</text>
</comment>
<dbReference type="InterPro" id="IPR013785">
    <property type="entry name" value="Aldolase_TIM"/>
</dbReference>
<keyword evidence="3" id="KW-1185">Reference proteome</keyword>
<sequence>MVDAFSPIELGSATPANRFALTPRNRGAAEGTATPQMAEYHRQRASAGLIVTGLHRPARVAGAAGSDPGAAGAVARQARRQSARGGGTPPAARGGPGRPGLRPRRCRRVRLNLPGQTRPTATHRAGRPHNEPDPATFYGGATGYTDYPFLEG</sequence>
<reference evidence="2 3" key="1">
    <citation type="journal article" date="2014" name="Int. J. Syst. Evol. Microbiol.">
        <title>Complete genome sequence of Corynebacterium casei LMG S-19264T (=DSM 44701T), isolated from a smear-ripened cheese.</title>
        <authorList>
            <consortium name="US DOE Joint Genome Institute (JGI-PGF)"/>
            <person name="Walter F."/>
            <person name="Albersmeier A."/>
            <person name="Kalinowski J."/>
            <person name="Ruckert C."/>
        </authorList>
    </citation>
    <scope>NUCLEOTIDE SEQUENCE [LARGE SCALE GENOMIC DNA]</scope>
    <source>
        <strain evidence="2 3">CGMCC 4.7111</strain>
    </source>
</reference>
<protein>
    <recommendedName>
        <fullName evidence="4">NADH:flavin oxidoreductase/NADH oxidase N-terminal domain-containing protein</fullName>
    </recommendedName>
</protein>
<feature type="region of interest" description="Disordered" evidence="1">
    <location>
        <begin position="60"/>
        <end position="152"/>
    </location>
</feature>
<evidence type="ECO:0000256" key="1">
    <source>
        <dbReference type="SAM" id="MobiDB-lite"/>
    </source>
</evidence>
<organism evidence="2 3">
    <name type="scientific">Streptomyces albiflavescens</name>
    <dbReference type="NCBI Taxonomy" id="1623582"/>
    <lineage>
        <taxon>Bacteria</taxon>
        <taxon>Bacillati</taxon>
        <taxon>Actinomycetota</taxon>
        <taxon>Actinomycetes</taxon>
        <taxon>Kitasatosporales</taxon>
        <taxon>Streptomycetaceae</taxon>
        <taxon>Streptomyces</taxon>
    </lineage>
</organism>
<dbReference type="EMBL" id="BMMM01000005">
    <property type="protein sequence ID" value="GGN64380.1"/>
    <property type="molecule type" value="Genomic_DNA"/>
</dbReference>
<accession>A0A918D4R4</accession>
<feature type="compositionally biased region" description="Low complexity" evidence="1">
    <location>
        <begin position="61"/>
        <end position="76"/>
    </location>
</feature>